<dbReference type="RefSeq" id="WP_343884372.1">
    <property type="nucleotide sequence ID" value="NZ_BAAAKI010000001.1"/>
</dbReference>
<dbReference type="PANTHER" id="PTHR19136">
    <property type="entry name" value="MOLYBDENUM COFACTOR GUANYLYLTRANSFERASE"/>
    <property type="match status" value="1"/>
</dbReference>
<sequence length="200" mass="20886">MQKTSRVAAIVLVGGGSTRMGQPKETLLLGGRPLLQVVVDACAGSPVVLVGPDRVRELLDDATRARDDLLVTLEDPPGGGPCAGLQAGVRSLPADVEWVQLLSCDLPRAAEVVAALEPVAATDPDADAVVPIDSDGWAQYLCGRFRAGALREALSGEVRDRSVRSVLGALSRVELRLDDDLLADVDDPAAAARAGLRPPR</sequence>
<proteinExistence type="predicted"/>
<feature type="domain" description="MobA-like NTP transferase" evidence="2">
    <location>
        <begin position="9"/>
        <end position="171"/>
    </location>
</feature>
<evidence type="ECO:0000256" key="1">
    <source>
        <dbReference type="ARBA" id="ARBA00022679"/>
    </source>
</evidence>
<dbReference type="PANTHER" id="PTHR19136:SF81">
    <property type="entry name" value="MOLYBDENUM COFACTOR GUANYLYLTRANSFERASE"/>
    <property type="match status" value="1"/>
</dbReference>
<accession>A0ABW1WZI3</accession>
<comment type="caution">
    <text evidence="3">The sequence shown here is derived from an EMBL/GenBank/DDBJ whole genome shotgun (WGS) entry which is preliminary data.</text>
</comment>
<dbReference type="EMBL" id="JBHSUA010000015">
    <property type="protein sequence ID" value="MFC6396644.1"/>
    <property type="molecule type" value="Genomic_DNA"/>
</dbReference>
<dbReference type="InterPro" id="IPR025877">
    <property type="entry name" value="MobA-like_NTP_Trfase"/>
</dbReference>
<reference evidence="4" key="1">
    <citation type="journal article" date="2019" name="Int. J. Syst. Evol. Microbiol.">
        <title>The Global Catalogue of Microorganisms (GCM) 10K type strain sequencing project: providing services to taxonomists for standard genome sequencing and annotation.</title>
        <authorList>
            <consortium name="The Broad Institute Genomics Platform"/>
            <consortium name="The Broad Institute Genome Sequencing Center for Infectious Disease"/>
            <person name="Wu L."/>
            <person name="Ma J."/>
        </authorList>
    </citation>
    <scope>NUCLEOTIDE SEQUENCE [LARGE SCALE GENOMIC DNA]</scope>
    <source>
        <strain evidence="4">CGMCC 1.15277</strain>
    </source>
</reference>
<dbReference type="SUPFAM" id="SSF53448">
    <property type="entry name" value="Nucleotide-diphospho-sugar transferases"/>
    <property type="match status" value="1"/>
</dbReference>
<organism evidence="3 4">
    <name type="scientific">Luteococcus sanguinis</name>
    <dbReference type="NCBI Taxonomy" id="174038"/>
    <lineage>
        <taxon>Bacteria</taxon>
        <taxon>Bacillati</taxon>
        <taxon>Actinomycetota</taxon>
        <taxon>Actinomycetes</taxon>
        <taxon>Propionibacteriales</taxon>
        <taxon>Propionibacteriaceae</taxon>
        <taxon>Luteococcus</taxon>
    </lineage>
</organism>
<protein>
    <submittedName>
        <fullName evidence="3">Molybdenum cofactor guanylyltransferase</fullName>
    </submittedName>
</protein>
<gene>
    <name evidence="3" type="ORF">ACFP57_06545</name>
</gene>
<evidence type="ECO:0000259" key="2">
    <source>
        <dbReference type="Pfam" id="PF12804"/>
    </source>
</evidence>
<evidence type="ECO:0000313" key="3">
    <source>
        <dbReference type="EMBL" id="MFC6396644.1"/>
    </source>
</evidence>
<dbReference type="Pfam" id="PF12804">
    <property type="entry name" value="NTP_transf_3"/>
    <property type="match status" value="1"/>
</dbReference>
<dbReference type="Proteomes" id="UP001596266">
    <property type="component" value="Unassembled WGS sequence"/>
</dbReference>
<keyword evidence="1" id="KW-0808">Transferase</keyword>
<dbReference type="InterPro" id="IPR029044">
    <property type="entry name" value="Nucleotide-diphossugar_trans"/>
</dbReference>
<evidence type="ECO:0000313" key="4">
    <source>
        <dbReference type="Proteomes" id="UP001596266"/>
    </source>
</evidence>
<keyword evidence="3" id="KW-0548">Nucleotidyltransferase</keyword>
<keyword evidence="4" id="KW-1185">Reference proteome</keyword>
<dbReference type="Gene3D" id="3.90.550.10">
    <property type="entry name" value="Spore Coat Polysaccharide Biosynthesis Protein SpsA, Chain A"/>
    <property type="match status" value="1"/>
</dbReference>
<dbReference type="GO" id="GO:0016779">
    <property type="term" value="F:nucleotidyltransferase activity"/>
    <property type="evidence" value="ECO:0007669"/>
    <property type="project" value="UniProtKB-KW"/>
</dbReference>
<name>A0ABW1WZI3_9ACTN</name>